<proteinExistence type="predicted"/>
<sequence>MSNHNSSEKNEKDKKESDTILNSELNNCGKNIIIDEIKESSQVLNKYENYIIDKKHELVLDLIKFIGYTSFSDTSYIKFTDIQNEKVSIYINNMLDALKTVFKTYSIRSMARKNKDKRFCLNILRQLLQDIGYTLKMKTYPLIRNNIITSSTKYRIIKKK</sequence>
<reference evidence="1" key="1">
    <citation type="submission" date="2018-05" db="EMBL/GenBank/DDBJ databases">
        <authorList>
            <person name="Lanie J.A."/>
            <person name="Ng W.-L."/>
            <person name="Kazmierczak K.M."/>
            <person name="Andrzejewski T.M."/>
            <person name="Davidsen T.M."/>
            <person name="Wayne K.J."/>
            <person name="Tettelin H."/>
            <person name="Glass J.I."/>
            <person name="Rusch D."/>
            <person name="Podicherti R."/>
            <person name="Tsui H.-C.T."/>
            <person name="Winkler M.E."/>
        </authorList>
    </citation>
    <scope>NUCLEOTIDE SEQUENCE</scope>
</reference>
<protein>
    <submittedName>
        <fullName evidence="1">Uncharacterized protein</fullName>
    </submittedName>
</protein>
<dbReference type="AlphaFoldDB" id="A0A382NBY6"/>
<accession>A0A382NBY6</accession>
<gene>
    <name evidence="1" type="ORF">METZ01_LOCUS311513</name>
</gene>
<name>A0A382NBY6_9ZZZZ</name>
<organism evidence="1">
    <name type="scientific">marine metagenome</name>
    <dbReference type="NCBI Taxonomy" id="408172"/>
    <lineage>
        <taxon>unclassified sequences</taxon>
        <taxon>metagenomes</taxon>
        <taxon>ecological metagenomes</taxon>
    </lineage>
</organism>
<evidence type="ECO:0000313" key="1">
    <source>
        <dbReference type="EMBL" id="SVC58659.1"/>
    </source>
</evidence>
<dbReference type="EMBL" id="UINC01099405">
    <property type="protein sequence ID" value="SVC58659.1"/>
    <property type="molecule type" value="Genomic_DNA"/>
</dbReference>